<protein>
    <submittedName>
        <fullName evidence="2">Outer membrane lipoprotein SlyB</fullName>
    </submittedName>
</protein>
<proteinExistence type="predicted"/>
<evidence type="ECO:0000313" key="3">
    <source>
        <dbReference type="Proteomes" id="UP001251524"/>
    </source>
</evidence>
<dbReference type="Proteomes" id="UP001251524">
    <property type="component" value="Unassembled WGS sequence"/>
</dbReference>
<keyword evidence="3" id="KW-1185">Reference proteome</keyword>
<dbReference type="PROSITE" id="PS51257">
    <property type="entry name" value="PROKAR_LIPOPROTEIN"/>
    <property type="match status" value="1"/>
</dbReference>
<dbReference type="RefSeq" id="WP_430539610.1">
    <property type="nucleotide sequence ID" value="NZ_JAVDVY010000003.1"/>
</dbReference>
<name>A0ABU1WEV4_9GAMM</name>
<evidence type="ECO:0000256" key="1">
    <source>
        <dbReference type="SAM" id="SignalP"/>
    </source>
</evidence>
<organism evidence="2 3">
    <name type="scientific">Lysobacter niastensis</name>
    <dbReference type="NCBI Taxonomy" id="380629"/>
    <lineage>
        <taxon>Bacteria</taxon>
        <taxon>Pseudomonadati</taxon>
        <taxon>Pseudomonadota</taxon>
        <taxon>Gammaproteobacteria</taxon>
        <taxon>Lysobacterales</taxon>
        <taxon>Lysobacteraceae</taxon>
        <taxon>Lysobacter</taxon>
    </lineage>
</organism>
<keyword evidence="2" id="KW-0449">Lipoprotein</keyword>
<comment type="caution">
    <text evidence="2">The sequence shown here is derived from an EMBL/GenBank/DDBJ whole genome shotgun (WGS) entry which is preliminary data.</text>
</comment>
<sequence length="159" mass="16053">MNGRIPFRMMAAAATAVVVALAGCATSSPGYSTYPQSSYGSTTANCHDCGTVTRIEQVTTGSSAPSATGAVLGGIVGAVAGHEISRHTGGSEGNQNVSAAVGAVGGAVAGNAIQKNTSASYNVYVRMNDGRTTVVTQTDLDGVREGSYVRVYNGRAWSQ</sequence>
<feature type="signal peptide" evidence="1">
    <location>
        <begin position="1"/>
        <end position="22"/>
    </location>
</feature>
<accession>A0ABU1WEV4</accession>
<dbReference type="EMBL" id="JAVDVY010000003">
    <property type="protein sequence ID" value="MDR7135902.1"/>
    <property type="molecule type" value="Genomic_DNA"/>
</dbReference>
<feature type="chain" id="PRO_5045135057" evidence="1">
    <location>
        <begin position="23"/>
        <end position="159"/>
    </location>
</feature>
<keyword evidence="1" id="KW-0732">Signal</keyword>
<gene>
    <name evidence="2" type="ORF">J2X06_003120</name>
</gene>
<evidence type="ECO:0000313" key="2">
    <source>
        <dbReference type="EMBL" id="MDR7135902.1"/>
    </source>
</evidence>
<reference evidence="2 3" key="1">
    <citation type="submission" date="2023-07" db="EMBL/GenBank/DDBJ databases">
        <title>Sorghum-associated microbial communities from plants grown in Nebraska, USA.</title>
        <authorList>
            <person name="Schachtman D."/>
        </authorList>
    </citation>
    <scope>NUCLEOTIDE SEQUENCE [LARGE SCALE GENOMIC DNA]</scope>
    <source>
        <strain evidence="2 3">BE198</strain>
    </source>
</reference>